<dbReference type="InterPro" id="IPR039425">
    <property type="entry name" value="RNA_pol_sigma-70-like"/>
</dbReference>
<keyword evidence="2" id="KW-0805">Transcription regulation</keyword>
<reference evidence="7" key="1">
    <citation type="submission" date="2024-06" db="EMBL/GenBank/DDBJ databases">
        <title>Mesorhizobium karijinii sp. nov., a symbiont of the iconic Swainsona formosa from arid Australia.</title>
        <authorList>
            <person name="Hill Y.J."/>
            <person name="Watkin E.L.J."/>
            <person name="O'Hara G.W."/>
            <person name="Terpolilli J."/>
            <person name="Tye M.L."/>
            <person name="Kohlmeier M.G."/>
        </authorList>
    </citation>
    <scope>NUCLEOTIDE SEQUENCE</scope>
    <source>
        <strain evidence="7">WSM2240</strain>
    </source>
</reference>
<keyword evidence="4" id="KW-0804">Transcription</keyword>
<protein>
    <submittedName>
        <fullName evidence="7">Sigma-70 family RNA polymerase sigma factor</fullName>
    </submittedName>
</protein>
<keyword evidence="3" id="KW-0731">Sigma factor</keyword>
<gene>
    <name evidence="7" type="ORF">ABVK50_15150</name>
</gene>
<evidence type="ECO:0000259" key="6">
    <source>
        <dbReference type="Pfam" id="PF08281"/>
    </source>
</evidence>
<dbReference type="InterPro" id="IPR014284">
    <property type="entry name" value="RNA_pol_sigma-70_dom"/>
</dbReference>
<evidence type="ECO:0000256" key="2">
    <source>
        <dbReference type="ARBA" id="ARBA00023015"/>
    </source>
</evidence>
<evidence type="ECO:0000256" key="4">
    <source>
        <dbReference type="ARBA" id="ARBA00023163"/>
    </source>
</evidence>
<dbReference type="Gene3D" id="1.10.1740.10">
    <property type="match status" value="1"/>
</dbReference>
<dbReference type="InterPro" id="IPR007627">
    <property type="entry name" value="RNA_pol_sigma70_r2"/>
</dbReference>
<dbReference type="AlphaFoldDB" id="A0AAU8CIU1"/>
<dbReference type="CDD" id="cd06171">
    <property type="entry name" value="Sigma70_r4"/>
    <property type="match status" value="1"/>
</dbReference>
<dbReference type="GO" id="GO:0006352">
    <property type="term" value="P:DNA-templated transcription initiation"/>
    <property type="evidence" value="ECO:0007669"/>
    <property type="project" value="InterPro"/>
</dbReference>
<dbReference type="Gene3D" id="1.10.10.10">
    <property type="entry name" value="Winged helix-like DNA-binding domain superfamily/Winged helix DNA-binding domain"/>
    <property type="match status" value="1"/>
</dbReference>
<dbReference type="GO" id="GO:0003677">
    <property type="term" value="F:DNA binding"/>
    <property type="evidence" value="ECO:0007669"/>
    <property type="project" value="InterPro"/>
</dbReference>
<dbReference type="PANTHER" id="PTHR43133:SF25">
    <property type="entry name" value="RNA POLYMERASE SIGMA FACTOR RFAY-RELATED"/>
    <property type="match status" value="1"/>
</dbReference>
<organism evidence="7">
    <name type="scientific">Mesorhizobium sp. WSM2240</name>
    <dbReference type="NCBI Taxonomy" id="3228851"/>
    <lineage>
        <taxon>Bacteria</taxon>
        <taxon>Pseudomonadati</taxon>
        <taxon>Pseudomonadota</taxon>
        <taxon>Alphaproteobacteria</taxon>
        <taxon>Hyphomicrobiales</taxon>
        <taxon>Phyllobacteriaceae</taxon>
        <taxon>Mesorhizobium</taxon>
    </lineage>
</organism>
<dbReference type="Pfam" id="PF04542">
    <property type="entry name" value="Sigma70_r2"/>
    <property type="match status" value="1"/>
</dbReference>
<name>A0AAU8CIU1_9HYPH</name>
<dbReference type="PANTHER" id="PTHR43133">
    <property type="entry name" value="RNA POLYMERASE ECF-TYPE SIGMA FACTO"/>
    <property type="match status" value="1"/>
</dbReference>
<dbReference type="EMBL" id="CP159253">
    <property type="protein sequence ID" value="XCG46655.1"/>
    <property type="molecule type" value="Genomic_DNA"/>
</dbReference>
<accession>A0AAU8CIU1</accession>
<dbReference type="SUPFAM" id="SSF88946">
    <property type="entry name" value="Sigma2 domain of RNA polymerase sigma factors"/>
    <property type="match status" value="1"/>
</dbReference>
<evidence type="ECO:0000256" key="3">
    <source>
        <dbReference type="ARBA" id="ARBA00023082"/>
    </source>
</evidence>
<evidence type="ECO:0000256" key="1">
    <source>
        <dbReference type="ARBA" id="ARBA00010641"/>
    </source>
</evidence>
<dbReference type="InterPro" id="IPR036388">
    <property type="entry name" value="WH-like_DNA-bd_sf"/>
</dbReference>
<dbReference type="GO" id="GO:0016987">
    <property type="term" value="F:sigma factor activity"/>
    <property type="evidence" value="ECO:0007669"/>
    <property type="project" value="UniProtKB-KW"/>
</dbReference>
<sequence>MTPFERELLGCTKALMGFAVKLTRCEVRAEDLVQATLLRALEKQHMFQPDTNMKGWLFTIMYNMHVQNYRKDKRMVEDPEGLAVSQFSVQAAQEHREELRDVLDVFNTLNPDQQTALAMVGVLGHRYDETADYMGIAVGTVKSMVHRAKATLEKRYETATRRPSPA</sequence>
<dbReference type="Pfam" id="PF08281">
    <property type="entry name" value="Sigma70_r4_2"/>
    <property type="match status" value="1"/>
</dbReference>
<evidence type="ECO:0000259" key="5">
    <source>
        <dbReference type="Pfam" id="PF04542"/>
    </source>
</evidence>
<dbReference type="InterPro" id="IPR013324">
    <property type="entry name" value="RNA_pol_sigma_r3/r4-like"/>
</dbReference>
<dbReference type="InterPro" id="IPR013249">
    <property type="entry name" value="RNA_pol_sigma70_r4_t2"/>
</dbReference>
<feature type="domain" description="RNA polymerase sigma factor 70 region 4 type 2" evidence="6">
    <location>
        <begin position="100"/>
        <end position="152"/>
    </location>
</feature>
<evidence type="ECO:0000313" key="7">
    <source>
        <dbReference type="EMBL" id="XCG46655.1"/>
    </source>
</evidence>
<dbReference type="SUPFAM" id="SSF88659">
    <property type="entry name" value="Sigma3 and sigma4 domains of RNA polymerase sigma factors"/>
    <property type="match status" value="1"/>
</dbReference>
<comment type="similarity">
    <text evidence="1">Belongs to the sigma-70 factor family. ECF subfamily.</text>
</comment>
<dbReference type="RefSeq" id="WP_353640777.1">
    <property type="nucleotide sequence ID" value="NZ_CP159253.1"/>
</dbReference>
<dbReference type="NCBIfam" id="TIGR02937">
    <property type="entry name" value="sigma70-ECF"/>
    <property type="match status" value="1"/>
</dbReference>
<dbReference type="InterPro" id="IPR013325">
    <property type="entry name" value="RNA_pol_sigma_r2"/>
</dbReference>
<proteinExistence type="inferred from homology"/>
<feature type="domain" description="RNA polymerase sigma-70 region 2" evidence="5">
    <location>
        <begin position="14"/>
        <end position="74"/>
    </location>
</feature>